<evidence type="ECO:0000313" key="2">
    <source>
        <dbReference type="Proteomes" id="UP000254467"/>
    </source>
</evidence>
<reference evidence="1 2" key="1">
    <citation type="submission" date="2018-06" db="EMBL/GenBank/DDBJ databases">
        <authorList>
            <consortium name="Pathogen Informatics"/>
            <person name="Doyle S."/>
        </authorList>
    </citation>
    <scope>NUCLEOTIDE SEQUENCE [LARGE SCALE GENOMIC DNA]</scope>
    <source>
        <strain evidence="1 2">NCTC11862</strain>
    </source>
</reference>
<keyword evidence="2" id="KW-1185">Reference proteome</keyword>
<name>A0A376CL03_9CORY</name>
<dbReference type="STRING" id="35756.GCA_001044155_00340"/>
<dbReference type="AlphaFoldDB" id="A0A376CL03"/>
<gene>
    <name evidence="1" type="ORF">NCTC11862_00947</name>
</gene>
<protein>
    <submittedName>
        <fullName evidence="1">Uncharacterized protein</fullName>
    </submittedName>
</protein>
<dbReference type="Proteomes" id="UP000254467">
    <property type="component" value="Unassembled WGS sequence"/>
</dbReference>
<accession>A0A376CL03</accession>
<proteinExistence type="predicted"/>
<organism evidence="1 2">
    <name type="scientific">Corynebacterium pilosum</name>
    <dbReference type="NCBI Taxonomy" id="35756"/>
    <lineage>
        <taxon>Bacteria</taxon>
        <taxon>Bacillati</taxon>
        <taxon>Actinomycetota</taxon>
        <taxon>Actinomycetes</taxon>
        <taxon>Mycobacteriales</taxon>
        <taxon>Corynebacteriaceae</taxon>
        <taxon>Corynebacterium</taxon>
    </lineage>
</organism>
<dbReference type="EMBL" id="UFXQ01000001">
    <property type="protein sequence ID" value="STC69166.1"/>
    <property type="molecule type" value="Genomic_DNA"/>
</dbReference>
<evidence type="ECO:0000313" key="1">
    <source>
        <dbReference type="EMBL" id="STC69166.1"/>
    </source>
</evidence>
<sequence length="124" mass="13710">MLVTTLASMNQRYEVDPDWIRQQQADGDGESVTVRLTVTGPMAREGVLEWMRDLGADALGSRGRDDWLVREVKSGTDYAMLDITAGGDNAEEGLRDGTSEAFEVLDPLGCELEWAQLDQHDPKP</sequence>